<comment type="similarity">
    <text evidence="1 6">Belongs to the glycosyl hydrolase 43 family.</text>
</comment>
<name>A0A5M8PEA7_9LECA</name>
<keyword evidence="8" id="KW-1133">Transmembrane helix</keyword>
<proteinExistence type="inferred from homology"/>
<evidence type="ECO:0000256" key="7">
    <source>
        <dbReference type="SAM" id="MobiDB-lite"/>
    </source>
</evidence>
<evidence type="ECO:0000256" key="5">
    <source>
        <dbReference type="PIRSR" id="PIRSR606710-2"/>
    </source>
</evidence>
<feature type="region of interest" description="Disordered" evidence="7">
    <location>
        <begin position="1"/>
        <end position="46"/>
    </location>
</feature>
<evidence type="ECO:0000256" key="3">
    <source>
        <dbReference type="ARBA" id="ARBA00023295"/>
    </source>
</evidence>
<dbReference type="PANTHER" id="PTHR42812:SF5">
    <property type="entry name" value="ENDO-ARABINASE"/>
    <property type="match status" value="1"/>
</dbReference>
<gene>
    <name evidence="9" type="ORF">FRX48_09022</name>
</gene>
<evidence type="ECO:0000256" key="6">
    <source>
        <dbReference type="RuleBase" id="RU361187"/>
    </source>
</evidence>
<feature type="active site" description="Proton acceptor" evidence="4">
    <location>
        <position position="121"/>
    </location>
</feature>
<evidence type="ECO:0000313" key="9">
    <source>
        <dbReference type="EMBL" id="KAA6407220.1"/>
    </source>
</evidence>
<dbReference type="Gene3D" id="2.115.10.20">
    <property type="entry name" value="Glycosyl hydrolase domain, family 43"/>
    <property type="match status" value="1"/>
</dbReference>
<reference evidence="9 10" key="1">
    <citation type="submission" date="2019-09" db="EMBL/GenBank/DDBJ databases">
        <title>The hologenome of the rock-dwelling lichen Lasallia pustulata.</title>
        <authorList>
            <person name="Greshake Tzovaras B."/>
            <person name="Segers F."/>
            <person name="Bicker A."/>
            <person name="Dal Grande F."/>
            <person name="Otte J."/>
            <person name="Hankeln T."/>
            <person name="Schmitt I."/>
            <person name="Ebersberger I."/>
        </authorList>
    </citation>
    <scope>NUCLEOTIDE SEQUENCE [LARGE SCALE GENOMIC DNA]</scope>
    <source>
        <strain evidence="9">A1-1</strain>
    </source>
</reference>
<dbReference type="CDD" id="cd08999">
    <property type="entry name" value="GH43_ABN-like"/>
    <property type="match status" value="1"/>
</dbReference>
<dbReference type="InterPro" id="IPR051795">
    <property type="entry name" value="Glycosyl_Hydrlase_43"/>
</dbReference>
<dbReference type="InterPro" id="IPR006710">
    <property type="entry name" value="Glyco_hydro_43"/>
</dbReference>
<dbReference type="SUPFAM" id="SSF75005">
    <property type="entry name" value="Arabinanase/levansucrase/invertase"/>
    <property type="match status" value="1"/>
</dbReference>
<evidence type="ECO:0000313" key="10">
    <source>
        <dbReference type="Proteomes" id="UP000324767"/>
    </source>
</evidence>
<keyword evidence="8" id="KW-0812">Transmembrane</keyword>
<feature type="active site" description="Proton donor" evidence="4">
    <location>
        <position position="305"/>
    </location>
</feature>
<organism evidence="9 10">
    <name type="scientific">Lasallia pustulata</name>
    <dbReference type="NCBI Taxonomy" id="136370"/>
    <lineage>
        <taxon>Eukaryota</taxon>
        <taxon>Fungi</taxon>
        <taxon>Dikarya</taxon>
        <taxon>Ascomycota</taxon>
        <taxon>Pezizomycotina</taxon>
        <taxon>Lecanoromycetes</taxon>
        <taxon>OSLEUM clade</taxon>
        <taxon>Umbilicariomycetidae</taxon>
        <taxon>Umbilicariales</taxon>
        <taxon>Umbilicariaceae</taxon>
        <taxon>Lasallia</taxon>
    </lineage>
</organism>
<dbReference type="GO" id="GO:0005975">
    <property type="term" value="P:carbohydrate metabolic process"/>
    <property type="evidence" value="ECO:0007669"/>
    <property type="project" value="InterPro"/>
</dbReference>
<dbReference type="EMBL" id="VXIT01000019">
    <property type="protein sequence ID" value="KAA6407220.1"/>
    <property type="molecule type" value="Genomic_DNA"/>
</dbReference>
<dbReference type="AlphaFoldDB" id="A0A5M8PEA7"/>
<dbReference type="OrthoDB" id="3879658at2759"/>
<dbReference type="InterPro" id="IPR023296">
    <property type="entry name" value="Glyco_hydro_beta-prop_sf"/>
</dbReference>
<comment type="caution">
    <text evidence="9">The sequence shown here is derived from an EMBL/GenBank/DDBJ whole genome shotgun (WGS) entry which is preliminary data.</text>
</comment>
<evidence type="ECO:0000256" key="2">
    <source>
        <dbReference type="ARBA" id="ARBA00022801"/>
    </source>
</evidence>
<evidence type="ECO:0000256" key="1">
    <source>
        <dbReference type="ARBA" id="ARBA00009865"/>
    </source>
</evidence>
<dbReference type="PANTHER" id="PTHR42812">
    <property type="entry name" value="BETA-XYLOSIDASE"/>
    <property type="match status" value="1"/>
</dbReference>
<feature type="site" description="Important for catalytic activity, responsible for pKa modulation of the active site Glu and correct orientation of both the proton donor and substrate" evidence="5">
    <location>
        <position position="239"/>
    </location>
</feature>
<protein>
    <submittedName>
        <fullName evidence="9">Glycoside hydrolase family 43</fullName>
    </submittedName>
</protein>
<accession>A0A5M8PEA7</accession>
<dbReference type="Proteomes" id="UP000324767">
    <property type="component" value="Unassembled WGS sequence"/>
</dbReference>
<feature type="compositionally biased region" description="Low complexity" evidence="7">
    <location>
        <begin position="31"/>
        <end position="40"/>
    </location>
</feature>
<dbReference type="Pfam" id="PF04616">
    <property type="entry name" value="Glyco_hydro_43"/>
    <property type="match status" value="1"/>
</dbReference>
<sequence>MATGVKDEDASFELEPISNERNRPSSHRPNRSSFSSTSDNSFDDSAEQRGLDSSVLYTVEEERAIFKKLDQLLVLFIALLDMLSFLARSIVTITLAIVLSDAKKRAKTALYGPVVYSNFADPCVIEVDKKYYAFATNSIVAGGGIHIQLATSDDFNNWTLTAKDALPFVGEWSAGVKIWAPSVVQLDDASFVMYYAARSNASGPFTQCIGAATSETIEGPYTPLPSPIVCPLSQGGAIDPDGFRDVDGSRYIVYKIDGNNLNNRTGPLHPTPLMLQQVDSKDGVTLIGEPLQLLDRDDTDGPLIEGPSLMRVAGSGKTEEVYILFYSSNSYTTSHYDVAYAASTTGIKGPYTRAATPLLSTGDDGGKLYGPGAIDVLEGSMKVVFNADLDSNWMVRQMWTGQVAVNGTTVRI</sequence>
<keyword evidence="2 6" id="KW-0378">Hydrolase</keyword>
<evidence type="ECO:0000256" key="8">
    <source>
        <dbReference type="SAM" id="Phobius"/>
    </source>
</evidence>
<dbReference type="GO" id="GO:0004553">
    <property type="term" value="F:hydrolase activity, hydrolyzing O-glycosyl compounds"/>
    <property type="evidence" value="ECO:0007669"/>
    <property type="project" value="InterPro"/>
</dbReference>
<feature type="transmembrane region" description="Helical" evidence="8">
    <location>
        <begin position="72"/>
        <end position="99"/>
    </location>
</feature>
<keyword evidence="3 6" id="KW-0326">Glycosidase</keyword>
<evidence type="ECO:0000256" key="4">
    <source>
        <dbReference type="PIRSR" id="PIRSR606710-1"/>
    </source>
</evidence>
<keyword evidence="8" id="KW-0472">Membrane</keyword>